<keyword evidence="2" id="KW-1185">Reference proteome</keyword>
<evidence type="ECO:0000313" key="1">
    <source>
        <dbReference type="EMBL" id="QOJ79004.1"/>
    </source>
</evidence>
<reference evidence="1 2" key="1">
    <citation type="submission" date="2020-10" db="EMBL/GenBank/DDBJ databases">
        <title>Thermofilum lucidum 3507LT sp. nov. a novel member of Thermofilaceae family isolated from Chile hot spring, and proposal of description order Thermofilales.</title>
        <authorList>
            <person name="Zayulina K.S."/>
            <person name="Elcheninov A.G."/>
            <person name="Toshchakov S.V."/>
            <person name="Kublanov I.V."/>
        </authorList>
    </citation>
    <scope>NUCLEOTIDE SEQUENCE [LARGE SCALE GENOMIC DNA]</scope>
    <source>
        <strain evidence="1 2">3507LT</strain>
    </source>
</reference>
<accession>A0A7L9FJA1</accession>
<dbReference type="AlphaFoldDB" id="A0A7L9FJA1"/>
<dbReference type="EMBL" id="CP062310">
    <property type="protein sequence ID" value="QOJ79004.1"/>
    <property type="molecule type" value="Genomic_DNA"/>
</dbReference>
<dbReference type="Proteomes" id="UP000594121">
    <property type="component" value="Chromosome"/>
</dbReference>
<sequence length="58" mass="6700">MELLKLATLLQRASFTVDGNRLRVYVDGRHVADVLFHDEKLLDTVVKALRKHGKIRQD</sequence>
<name>A0A7L9FJA1_9CREN</name>
<proteinExistence type="predicted"/>
<protein>
    <submittedName>
        <fullName evidence="1">Uncharacterized protein</fullName>
    </submittedName>
</protein>
<evidence type="ECO:0000313" key="2">
    <source>
        <dbReference type="Proteomes" id="UP000594121"/>
    </source>
</evidence>
<dbReference type="InParanoid" id="A0A7L9FJA1"/>
<dbReference type="RefSeq" id="WP_192818976.1">
    <property type="nucleotide sequence ID" value="NZ_CP062310.1"/>
</dbReference>
<organism evidence="1 2">
    <name type="scientific">Infirmifilum lucidum</name>
    <dbReference type="NCBI Taxonomy" id="2776706"/>
    <lineage>
        <taxon>Archaea</taxon>
        <taxon>Thermoproteota</taxon>
        <taxon>Thermoprotei</taxon>
        <taxon>Thermofilales</taxon>
        <taxon>Thermofilaceae</taxon>
        <taxon>Infirmifilum</taxon>
    </lineage>
</organism>
<dbReference type="GeneID" id="59148354"/>
<dbReference type="KEGG" id="thel:IG193_00620"/>
<gene>
    <name evidence="1" type="ORF">IG193_00620</name>
</gene>